<dbReference type="GO" id="GO:0002682">
    <property type="term" value="P:regulation of immune system process"/>
    <property type="evidence" value="ECO:0007669"/>
    <property type="project" value="TreeGrafter"/>
</dbReference>
<evidence type="ECO:0000256" key="4">
    <source>
        <dbReference type="PIRSR" id="PIRSR600101-1"/>
    </source>
</evidence>
<comment type="similarity">
    <text evidence="1">Belongs to the gamma-glutamyltransferase family.</text>
</comment>
<dbReference type="OMA" id="GFMLVHL"/>
<protein>
    <submittedName>
        <fullName evidence="6">Gamma-glutamyltransferase 1</fullName>
    </submittedName>
</protein>
<sequence length="479" mass="52418">DGDYVFTTMFVCQDILQEGGSVVDSAIAALLCLSLFNPQSMGIGWRHFYCNTEVINAREVAPLNASKDMFNNNSLLAMQGGLAIAVPGEIRGYALAHKRHGKLSWSHLFQPAIKLAQNGVEVGSDLAKALIKTQIIIESNSSFCEVFCNKDGKILKEHDIVKFPKLAKTYQIISEEGPDAIYTGTLASHIVDDISKAGGIITLEDLKNYEPVLVENPIEMMLGDYKKNNFDSSEKKALTYYRIVEAFKFAFAKRTEIGDPKFVNFMNITEVKRSTTLQLSPFKYYEPSFVSINDAGTSQVSVLTKDGKCGVCHNFGAKVRSSSLGIIYNNEMDDFSSPHIINSYGINPSPANFIEPGKQPLSSMVPTIIVDKADRVKMVVGAAGGPMITTATALVIINALWFKHDVGRALEQARLHNQLMPNTTDVEDGMDKVVIDGLLQRGDQVSRMNMVSSVQAIVSDGVWIHAASDSRKAGIPAGY</sequence>
<keyword evidence="2" id="KW-0325">Glycoprotein</keyword>
<dbReference type="Pfam" id="PF01019">
    <property type="entry name" value="G_glu_transpept"/>
    <property type="match status" value="2"/>
</dbReference>
<dbReference type="InterPro" id="IPR043137">
    <property type="entry name" value="GGT_ssub_C"/>
</dbReference>
<dbReference type="PANTHER" id="PTHR11686:SF56">
    <property type="entry name" value="GLUTATHIONE HYDROLASE 1 PROENZYME-RELATED"/>
    <property type="match status" value="1"/>
</dbReference>
<evidence type="ECO:0000256" key="3">
    <source>
        <dbReference type="ARBA" id="ARBA00084097"/>
    </source>
</evidence>
<dbReference type="InterPro" id="IPR043138">
    <property type="entry name" value="GGT_lsub"/>
</dbReference>
<dbReference type="SUPFAM" id="SSF56235">
    <property type="entry name" value="N-terminal nucleophile aminohydrolases (Ntn hydrolases)"/>
    <property type="match status" value="1"/>
</dbReference>
<organism evidence="6 7">
    <name type="scientific">Eptatretus burgeri</name>
    <name type="common">Inshore hagfish</name>
    <dbReference type="NCBI Taxonomy" id="7764"/>
    <lineage>
        <taxon>Eukaryota</taxon>
        <taxon>Metazoa</taxon>
        <taxon>Chordata</taxon>
        <taxon>Craniata</taxon>
        <taxon>Vertebrata</taxon>
        <taxon>Cyclostomata</taxon>
        <taxon>Myxini</taxon>
        <taxon>Myxiniformes</taxon>
        <taxon>Myxinidae</taxon>
        <taxon>Eptatretinae</taxon>
        <taxon>Eptatretus</taxon>
    </lineage>
</organism>
<evidence type="ECO:0000256" key="5">
    <source>
        <dbReference type="PIRSR" id="PIRSR600101-2"/>
    </source>
</evidence>
<feature type="binding site" evidence="5">
    <location>
        <position position="58"/>
    </location>
    <ligand>
        <name>L-glutamate</name>
        <dbReference type="ChEBI" id="CHEBI:29985"/>
    </ligand>
</feature>
<feature type="binding site" evidence="5">
    <location>
        <position position="334"/>
    </location>
    <ligand>
        <name>L-glutamate</name>
        <dbReference type="ChEBI" id="CHEBI:29985"/>
    </ligand>
</feature>
<dbReference type="InterPro" id="IPR000101">
    <property type="entry name" value="GGT_peptidase"/>
</dbReference>
<dbReference type="InterPro" id="IPR029055">
    <property type="entry name" value="Ntn_hydrolases_N"/>
</dbReference>
<dbReference type="FunFam" id="3.60.20.40:FF:000001">
    <property type="entry name" value="Gamma-glutamyltranspeptidase 1"/>
    <property type="match status" value="1"/>
</dbReference>
<dbReference type="PRINTS" id="PR01210">
    <property type="entry name" value="GGTRANSPTASE"/>
</dbReference>
<feature type="binding site" evidence="5">
    <location>
        <begin position="362"/>
        <end position="363"/>
    </location>
    <ligand>
        <name>L-glutamate</name>
        <dbReference type="ChEBI" id="CHEBI:29985"/>
    </ligand>
</feature>
<dbReference type="GO" id="GO:0005886">
    <property type="term" value="C:plasma membrane"/>
    <property type="evidence" value="ECO:0007669"/>
    <property type="project" value="TreeGrafter"/>
</dbReference>
<feature type="active site" description="Nucleophile" evidence="4">
    <location>
        <position position="297"/>
    </location>
</feature>
<name>A0A8C4PZX7_EPTBU</name>
<proteinExistence type="inferred from homology"/>
<dbReference type="GO" id="GO:0050727">
    <property type="term" value="P:regulation of inflammatory response"/>
    <property type="evidence" value="ECO:0007669"/>
    <property type="project" value="TreeGrafter"/>
</dbReference>
<dbReference type="GO" id="GO:0036374">
    <property type="term" value="F:glutathione hydrolase activity"/>
    <property type="evidence" value="ECO:0007669"/>
    <property type="project" value="InterPro"/>
</dbReference>
<dbReference type="GO" id="GO:0031179">
    <property type="term" value="P:peptide modification"/>
    <property type="evidence" value="ECO:0007669"/>
    <property type="project" value="TreeGrafter"/>
</dbReference>
<dbReference type="Gene3D" id="1.10.246.130">
    <property type="match status" value="1"/>
</dbReference>
<evidence type="ECO:0000313" key="7">
    <source>
        <dbReference type="Proteomes" id="UP000694388"/>
    </source>
</evidence>
<keyword evidence="7" id="KW-1185">Reference proteome</keyword>
<dbReference type="Proteomes" id="UP000694388">
    <property type="component" value="Unplaced"/>
</dbReference>
<dbReference type="GeneTree" id="ENSGT00940000154601"/>
<reference evidence="6" key="2">
    <citation type="submission" date="2025-09" db="UniProtKB">
        <authorList>
            <consortium name="Ensembl"/>
        </authorList>
    </citation>
    <scope>IDENTIFICATION</scope>
</reference>
<keyword evidence="3" id="KW-1199">Hemostasis impairing toxin</keyword>
<dbReference type="PANTHER" id="PTHR11686">
    <property type="entry name" value="GAMMA GLUTAMYL TRANSPEPTIDASE"/>
    <property type="match status" value="1"/>
</dbReference>
<evidence type="ECO:0000313" key="6">
    <source>
        <dbReference type="Ensembl" id="ENSEBUP00000007911.1"/>
    </source>
</evidence>
<dbReference type="Ensembl" id="ENSEBUT00000008401.1">
    <property type="protein sequence ID" value="ENSEBUP00000007911.1"/>
    <property type="gene ID" value="ENSEBUG00000005121.1"/>
</dbReference>
<feature type="binding site" evidence="5">
    <location>
        <position position="385"/>
    </location>
    <ligand>
        <name>L-glutamate</name>
        <dbReference type="ChEBI" id="CHEBI:29985"/>
    </ligand>
</feature>
<reference evidence="6" key="1">
    <citation type="submission" date="2025-08" db="UniProtKB">
        <authorList>
            <consortium name="Ensembl"/>
        </authorList>
    </citation>
    <scope>IDENTIFICATION</scope>
</reference>
<dbReference type="GO" id="GO:0006751">
    <property type="term" value="P:glutathione catabolic process"/>
    <property type="evidence" value="ECO:0007669"/>
    <property type="project" value="InterPro"/>
</dbReference>
<evidence type="ECO:0000256" key="1">
    <source>
        <dbReference type="ARBA" id="ARBA00009381"/>
    </source>
</evidence>
<dbReference type="AlphaFoldDB" id="A0A8C4PZX7"/>
<keyword evidence="3" id="KW-0800">Toxin</keyword>
<evidence type="ECO:0000256" key="2">
    <source>
        <dbReference type="ARBA" id="ARBA00023180"/>
    </source>
</evidence>
<accession>A0A8C4PZX7</accession>
<dbReference type="Gene3D" id="3.60.20.40">
    <property type="match status" value="1"/>
</dbReference>
<keyword evidence="3" id="KW-1202">Platelet aggregation activating toxin</keyword>